<dbReference type="FunFam" id="2.130.10.10:FF:000127">
    <property type="entry name" value="Eukaryotic translation initiation factor 3 subunit I"/>
    <property type="match status" value="1"/>
</dbReference>
<evidence type="ECO:0000313" key="9">
    <source>
        <dbReference type="Proteomes" id="UP000694867"/>
    </source>
</evidence>
<organism evidence="9 10">
    <name type="scientific">Galendromus occidentalis</name>
    <name type="common">western predatory mite</name>
    <dbReference type="NCBI Taxonomy" id="34638"/>
    <lineage>
        <taxon>Eukaryota</taxon>
        <taxon>Metazoa</taxon>
        <taxon>Ecdysozoa</taxon>
        <taxon>Arthropoda</taxon>
        <taxon>Chelicerata</taxon>
        <taxon>Arachnida</taxon>
        <taxon>Acari</taxon>
        <taxon>Parasitiformes</taxon>
        <taxon>Mesostigmata</taxon>
        <taxon>Gamasina</taxon>
        <taxon>Phytoseioidea</taxon>
        <taxon>Phytoseiidae</taxon>
        <taxon>Typhlodrominae</taxon>
        <taxon>Galendromus</taxon>
    </lineage>
</organism>
<feature type="repeat" description="WD" evidence="8">
    <location>
        <begin position="6"/>
        <end position="37"/>
    </location>
</feature>
<evidence type="ECO:0000256" key="2">
    <source>
        <dbReference type="ARBA" id="ARBA00022540"/>
    </source>
</evidence>
<dbReference type="PANTHER" id="PTHR19877">
    <property type="entry name" value="EUKARYOTIC TRANSLATION INITIATION FACTOR 3 SUBUNIT I"/>
    <property type="match status" value="1"/>
</dbReference>
<dbReference type="CTD" id="8668"/>
<feature type="repeat" description="WD" evidence="8">
    <location>
        <begin position="188"/>
        <end position="229"/>
    </location>
</feature>
<comment type="function">
    <text evidence="7">Component of the eukaryotic translation initiation factor 3 (eIF-3) complex, which is involved in protein synthesis of a specialized repertoire of mRNAs and, together with other initiation factors, stimulates binding of mRNA and methionyl-tRNAi to the 40S ribosome. The eIF-3 complex specifically targets and initiates translation of a subset of mRNAs involved in cell proliferation.</text>
</comment>
<evidence type="ECO:0000256" key="8">
    <source>
        <dbReference type="PROSITE-ProRule" id="PRU00221"/>
    </source>
</evidence>
<dbReference type="GO" id="GO:0003723">
    <property type="term" value="F:RNA binding"/>
    <property type="evidence" value="ECO:0007669"/>
    <property type="project" value="TreeGrafter"/>
</dbReference>
<reference evidence="10" key="1">
    <citation type="submission" date="2025-08" db="UniProtKB">
        <authorList>
            <consortium name="RefSeq"/>
        </authorList>
    </citation>
    <scope>IDENTIFICATION</scope>
</reference>
<dbReference type="PROSITE" id="PS50082">
    <property type="entry name" value="WD_REPEATS_2"/>
    <property type="match status" value="4"/>
</dbReference>
<dbReference type="HAMAP" id="MF_03008">
    <property type="entry name" value="eIF3i"/>
    <property type="match status" value="1"/>
</dbReference>
<name>A0AAJ6QP75_9ACAR</name>
<evidence type="ECO:0000256" key="6">
    <source>
        <dbReference type="ARBA" id="ARBA00038394"/>
    </source>
</evidence>
<dbReference type="Pfam" id="PF24805">
    <property type="entry name" value="EIF3I"/>
    <property type="match status" value="1"/>
</dbReference>
<comment type="similarity">
    <text evidence="6">Belongs to the WD repeat STRAP family.</text>
</comment>
<comment type="subunit">
    <text evidence="7">Component of the eukaryotic translation initiation factor 3 (eIF-3) complex.</text>
</comment>
<feature type="repeat" description="WD" evidence="8">
    <location>
        <begin position="285"/>
        <end position="315"/>
    </location>
</feature>
<dbReference type="SUPFAM" id="SSF50978">
    <property type="entry name" value="WD40 repeat-like"/>
    <property type="match status" value="1"/>
</dbReference>
<dbReference type="InterPro" id="IPR001680">
    <property type="entry name" value="WD40_rpt"/>
</dbReference>
<protein>
    <recommendedName>
        <fullName evidence="7">Eukaryotic translation initiation factor 3 subunit I</fullName>
        <shortName evidence="7">eIF3i</shortName>
    </recommendedName>
</protein>
<keyword evidence="5 7" id="KW-0648">Protein biosynthesis</keyword>
<dbReference type="Proteomes" id="UP000694867">
    <property type="component" value="Unplaced"/>
</dbReference>
<dbReference type="InterPro" id="IPR015943">
    <property type="entry name" value="WD40/YVTN_repeat-like_dom_sf"/>
</dbReference>
<dbReference type="GeneID" id="100901619"/>
<dbReference type="InterPro" id="IPR036322">
    <property type="entry name" value="WD40_repeat_dom_sf"/>
</dbReference>
<dbReference type="GO" id="GO:0001732">
    <property type="term" value="P:formation of cytoplasmic translation initiation complex"/>
    <property type="evidence" value="ECO:0007669"/>
    <property type="project" value="UniProtKB-UniRule"/>
</dbReference>
<proteinExistence type="inferred from homology"/>
<evidence type="ECO:0000256" key="3">
    <source>
        <dbReference type="ARBA" id="ARBA00022574"/>
    </source>
</evidence>
<dbReference type="InterPro" id="IPR019775">
    <property type="entry name" value="WD40_repeat_CS"/>
</dbReference>
<keyword evidence="2 7" id="KW-0396">Initiation factor</keyword>
<dbReference type="AlphaFoldDB" id="A0AAJ6QP75"/>
<sequence>MRPLLLQGHERAITQIKYNREGDLILTAAKDNKPNIFFSANGERLGNLIGHNGAVWCIDVNWDSTRIITGGGDGQLKLWDLETGACISTIDNTTSARTCAFSYSGRYVMYSTDNTMGKDCEIRIIDFNDPQQVAGHGLMKTSVCTSTQKGKVTAALWWNLDDGILTGHEDGSLCIWDLRNDLDKIQRVKAHRGIINDMQYNKDSTMVITASKDNSAIVFDSDTLEELKKFPTERPVNSAAISPIFNHVLLGGGQEAREVTVTSAKQGKFDARFYHLIFEEEFGRVKDHFGPINSVAFHPDGKSYASGGEDGFVRVHHFDQTYFELTFEGEDFTPLEGGNY</sequence>
<accession>A0AAJ6QP75</accession>
<evidence type="ECO:0000256" key="5">
    <source>
        <dbReference type="ARBA" id="ARBA00022917"/>
    </source>
</evidence>
<keyword evidence="3 8" id="KW-0853">WD repeat</keyword>
<dbReference type="GO" id="GO:0003743">
    <property type="term" value="F:translation initiation factor activity"/>
    <property type="evidence" value="ECO:0007669"/>
    <property type="project" value="UniProtKB-UniRule"/>
</dbReference>
<dbReference type="RefSeq" id="XP_003739333.1">
    <property type="nucleotide sequence ID" value="XM_003739285.2"/>
</dbReference>
<evidence type="ECO:0000313" key="10">
    <source>
        <dbReference type="RefSeq" id="XP_003739333.1"/>
    </source>
</evidence>
<comment type="subcellular location">
    <subcellularLocation>
        <location evidence="7">Cytoplasm</location>
    </subcellularLocation>
</comment>
<evidence type="ECO:0000256" key="4">
    <source>
        <dbReference type="ARBA" id="ARBA00022737"/>
    </source>
</evidence>
<dbReference type="PROSITE" id="PS50294">
    <property type="entry name" value="WD_REPEATS_REGION"/>
    <property type="match status" value="2"/>
</dbReference>
<dbReference type="GO" id="GO:0016282">
    <property type="term" value="C:eukaryotic 43S preinitiation complex"/>
    <property type="evidence" value="ECO:0007669"/>
    <property type="project" value="UniProtKB-UniRule"/>
</dbReference>
<dbReference type="GO" id="GO:0071541">
    <property type="term" value="C:eukaryotic translation initiation factor 3 complex, eIF3m"/>
    <property type="evidence" value="ECO:0007669"/>
    <property type="project" value="TreeGrafter"/>
</dbReference>
<keyword evidence="1 7" id="KW-0963">Cytoplasm</keyword>
<dbReference type="SMART" id="SM00320">
    <property type="entry name" value="WD40"/>
    <property type="match status" value="6"/>
</dbReference>
<evidence type="ECO:0000256" key="1">
    <source>
        <dbReference type="ARBA" id="ARBA00022490"/>
    </source>
</evidence>
<evidence type="ECO:0000256" key="7">
    <source>
        <dbReference type="HAMAP-Rule" id="MF_03008"/>
    </source>
</evidence>
<keyword evidence="9" id="KW-1185">Reference proteome</keyword>
<dbReference type="PROSITE" id="PS00678">
    <property type="entry name" value="WD_REPEATS_1"/>
    <property type="match status" value="2"/>
</dbReference>
<feature type="repeat" description="WD" evidence="8">
    <location>
        <begin position="48"/>
        <end position="89"/>
    </location>
</feature>
<comment type="similarity">
    <text evidence="7">Belongs to the eIF-3 subunit I family.</text>
</comment>
<dbReference type="Gene3D" id="2.130.10.10">
    <property type="entry name" value="YVTN repeat-like/Quinoprotein amine dehydrogenase"/>
    <property type="match status" value="1"/>
</dbReference>
<gene>
    <name evidence="10" type="primary">LOC100901619</name>
</gene>
<dbReference type="PANTHER" id="PTHR19877:SF1">
    <property type="entry name" value="EUKARYOTIC TRANSLATION INITIATION FACTOR 3 SUBUNIT I"/>
    <property type="match status" value="1"/>
</dbReference>
<dbReference type="GO" id="GO:0033290">
    <property type="term" value="C:eukaryotic 48S preinitiation complex"/>
    <property type="evidence" value="ECO:0007669"/>
    <property type="project" value="UniProtKB-UniRule"/>
</dbReference>
<keyword evidence="4" id="KW-0677">Repeat</keyword>
<dbReference type="KEGG" id="goe:100901619"/>
<dbReference type="InterPro" id="IPR027525">
    <property type="entry name" value="eIF3i"/>
</dbReference>